<evidence type="ECO:0000313" key="1">
    <source>
        <dbReference type="EMBL" id="PSK96874.1"/>
    </source>
</evidence>
<reference evidence="1 2" key="1">
    <citation type="submission" date="2018-03" db="EMBL/GenBank/DDBJ databases">
        <title>Genomic Encyclopedia of Archaeal and Bacterial Type Strains, Phase II (KMG-II): from individual species to whole genera.</title>
        <authorList>
            <person name="Goeker M."/>
        </authorList>
    </citation>
    <scope>NUCLEOTIDE SEQUENCE [LARGE SCALE GENOMIC DNA]</scope>
    <source>
        <strain evidence="1 2">DSM 45312</strain>
    </source>
</reference>
<dbReference type="AlphaFoldDB" id="A0A2P8DI17"/>
<proteinExistence type="predicted"/>
<dbReference type="InterPro" id="IPR001646">
    <property type="entry name" value="5peptide_repeat"/>
</dbReference>
<dbReference type="Proteomes" id="UP000240542">
    <property type="component" value="Unassembled WGS sequence"/>
</dbReference>
<name>A0A2P8DI17_9ACTN</name>
<dbReference type="EMBL" id="PYGA01000010">
    <property type="protein sequence ID" value="PSK96874.1"/>
    <property type="molecule type" value="Genomic_DNA"/>
</dbReference>
<comment type="caution">
    <text evidence="1">The sequence shown here is derived from an EMBL/GenBank/DDBJ whole genome shotgun (WGS) entry which is preliminary data.</text>
</comment>
<accession>A0A2P8DI17</accession>
<protein>
    <submittedName>
        <fullName evidence="1">Uncharacterized protein YjbI with pentapeptide repeats</fullName>
    </submittedName>
</protein>
<dbReference type="SUPFAM" id="SSF141571">
    <property type="entry name" value="Pentapeptide repeat-like"/>
    <property type="match status" value="1"/>
</dbReference>
<sequence>MDTHEVRGVKVLLPSDDEPPVSSWPFPAPLEQERVTNTDFHNVDLSSHRLTDVTLNRCRFVGSRLMGVVLTRVTMADVLFQGCQFDYAMWENVRLTGDVAFIDCSFRETAIATSDLKNAVFDNCTLAAEITSTTMTGTDIRGSDLSGLSGLTSLSGANVAESQLRSLIEVMVRDLNLTVAETG</sequence>
<dbReference type="PANTHER" id="PTHR14136:SF17">
    <property type="entry name" value="BTB_POZ DOMAIN-CONTAINING PROTEIN KCTD9"/>
    <property type="match status" value="1"/>
</dbReference>
<organism evidence="1 2">
    <name type="scientific">Murinocardiopsis flavida</name>
    <dbReference type="NCBI Taxonomy" id="645275"/>
    <lineage>
        <taxon>Bacteria</taxon>
        <taxon>Bacillati</taxon>
        <taxon>Actinomycetota</taxon>
        <taxon>Actinomycetes</taxon>
        <taxon>Streptosporangiales</taxon>
        <taxon>Nocardiopsidaceae</taxon>
        <taxon>Murinocardiopsis</taxon>
    </lineage>
</organism>
<dbReference type="Pfam" id="PF13599">
    <property type="entry name" value="Pentapeptide_4"/>
    <property type="match status" value="1"/>
</dbReference>
<keyword evidence="2" id="KW-1185">Reference proteome</keyword>
<dbReference type="OrthoDB" id="2579959at2"/>
<dbReference type="Gene3D" id="2.160.20.80">
    <property type="entry name" value="E3 ubiquitin-protein ligase SopA"/>
    <property type="match status" value="1"/>
</dbReference>
<dbReference type="PANTHER" id="PTHR14136">
    <property type="entry name" value="BTB_POZ DOMAIN-CONTAINING PROTEIN KCTD9"/>
    <property type="match status" value="1"/>
</dbReference>
<dbReference type="InterPro" id="IPR051082">
    <property type="entry name" value="Pentapeptide-BTB/POZ_domain"/>
</dbReference>
<dbReference type="RefSeq" id="WP_106583757.1">
    <property type="nucleotide sequence ID" value="NZ_PYGA01000010.1"/>
</dbReference>
<gene>
    <name evidence="1" type="ORF">CLV63_110173</name>
</gene>
<evidence type="ECO:0000313" key="2">
    <source>
        <dbReference type="Proteomes" id="UP000240542"/>
    </source>
</evidence>